<comment type="cofactor">
    <cofactor evidence="1">
        <name>Mn(2+)</name>
        <dbReference type="ChEBI" id="CHEBI:29035"/>
    </cofactor>
</comment>
<protein>
    <recommendedName>
        <fullName evidence="17">PPM-type phosphatase domain-containing protein</fullName>
    </recommendedName>
</protein>
<dbReference type="SUPFAM" id="SSF81601">
    <property type="entry name" value="Protein serine/threonine phosphatase 2C, C-terminal domain"/>
    <property type="match status" value="1"/>
</dbReference>
<keyword evidence="12 16" id="KW-0904">Protein phosphatase</keyword>
<dbReference type="GO" id="GO:0016020">
    <property type="term" value="C:membrane"/>
    <property type="evidence" value="ECO:0007669"/>
    <property type="project" value="UniProtKB-SubCell"/>
</dbReference>
<dbReference type="SUPFAM" id="SSF81606">
    <property type="entry name" value="PP2C-like"/>
    <property type="match status" value="1"/>
</dbReference>
<dbReference type="InterPro" id="IPR015655">
    <property type="entry name" value="PP2C"/>
</dbReference>
<evidence type="ECO:0000256" key="13">
    <source>
        <dbReference type="ARBA" id="ARBA00023136"/>
    </source>
</evidence>
<dbReference type="InterPro" id="IPR012911">
    <property type="entry name" value="PP2C_C"/>
</dbReference>
<keyword evidence="15" id="KW-0449">Lipoprotein</keyword>
<keyword evidence="10 16" id="KW-0378">Hydrolase</keyword>
<dbReference type="PANTHER" id="PTHR47992">
    <property type="entry name" value="PROTEIN PHOSPHATASE"/>
    <property type="match status" value="1"/>
</dbReference>
<dbReference type="CDD" id="cd00143">
    <property type="entry name" value="PP2Cc"/>
    <property type="match status" value="1"/>
</dbReference>
<dbReference type="Gene3D" id="1.10.10.430">
    <property type="entry name" value="Phosphatase 2C, C-terminal domain suprefamily"/>
    <property type="match status" value="1"/>
</dbReference>
<dbReference type="InterPro" id="IPR036457">
    <property type="entry name" value="PPM-type-like_dom_sf"/>
</dbReference>
<evidence type="ECO:0000256" key="5">
    <source>
        <dbReference type="ARBA" id="ARBA00006702"/>
    </source>
</evidence>
<evidence type="ECO:0000256" key="14">
    <source>
        <dbReference type="ARBA" id="ARBA00023211"/>
    </source>
</evidence>
<dbReference type="PROSITE" id="PS01032">
    <property type="entry name" value="PPM_1"/>
    <property type="match status" value="1"/>
</dbReference>
<dbReference type="SMART" id="SM00331">
    <property type="entry name" value="PP2C_SIG"/>
    <property type="match status" value="1"/>
</dbReference>
<accession>A0A9P0FLQ4</accession>
<dbReference type="GO" id="GO:0005829">
    <property type="term" value="C:cytosol"/>
    <property type="evidence" value="ECO:0007669"/>
    <property type="project" value="UniProtKB-SubCell"/>
</dbReference>
<evidence type="ECO:0000313" key="19">
    <source>
        <dbReference type="Proteomes" id="UP001154078"/>
    </source>
</evidence>
<dbReference type="InterPro" id="IPR001932">
    <property type="entry name" value="PPM-type_phosphatase-like_dom"/>
</dbReference>
<keyword evidence="19" id="KW-1185">Reference proteome</keyword>
<sequence length="365" mass="41157">MGSCSMSKKADRNIHIESNINNDHSYAIGSMMGWHSIMEDRNVAILYNHFSYFAVFDGHGGATCSNYCAENLHNNILRQKLFDEDIPKAIEKGFLITDQNLSRLTDLKTNGTTALCSIITRGNIYIANCGDSKGLLYNGGVSFLTQAHKPNLLAEKERINNAGGIVSNARINWGHGSLGVSRALGDFELKQKNGLTQCQQILSPLPDVEKIQRTGKEEFLILATDGVWDVFTNDALCQYIQNRLFITDDLAEIVTQVIDTCYYKGSTDNITLVLICFPNCPKPTLEAKYAEKLLDDTIEICFREIFEQNPDQDYYGILRKLYWEKNIPNLPPGGGIQAKRKWIDTLYSRYNPTYDISEFTCSRIN</sequence>
<reference evidence="18" key="1">
    <citation type="submission" date="2021-12" db="EMBL/GenBank/DDBJ databases">
        <authorList>
            <person name="King R."/>
        </authorList>
    </citation>
    <scope>NUCLEOTIDE SEQUENCE</scope>
</reference>
<gene>
    <name evidence="18" type="ORF">MELIAE_LOCUS11545</name>
</gene>
<dbReference type="InterPro" id="IPR036580">
    <property type="entry name" value="PP2C_C_sf"/>
</dbReference>
<keyword evidence="7" id="KW-0597">Phosphoprotein</keyword>
<proteinExistence type="inferred from homology"/>
<keyword evidence="13" id="KW-0472">Membrane</keyword>
<dbReference type="GO" id="GO:0030145">
    <property type="term" value="F:manganese ion binding"/>
    <property type="evidence" value="ECO:0007669"/>
    <property type="project" value="InterPro"/>
</dbReference>
<keyword evidence="9" id="KW-0479">Metal-binding</keyword>
<comment type="cofactor">
    <cofactor evidence="2">
        <name>Mg(2+)</name>
        <dbReference type="ChEBI" id="CHEBI:18420"/>
    </cofactor>
</comment>
<evidence type="ECO:0000256" key="6">
    <source>
        <dbReference type="ARBA" id="ARBA00022490"/>
    </source>
</evidence>
<evidence type="ECO:0000256" key="1">
    <source>
        <dbReference type="ARBA" id="ARBA00001936"/>
    </source>
</evidence>
<evidence type="ECO:0000256" key="10">
    <source>
        <dbReference type="ARBA" id="ARBA00022801"/>
    </source>
</evidence>
<evidence type="ECO:0000256" key="9">
    <source>
        <dbReference type="ARBA" id="ARBA00022723"/>
    </source>
</evidence>
<evidence type="ECO:0000256" key="11">
    <source>
        <dbReference type="ARBA" id="ARBA00022842"/>
    </source>
</evidence>
<evidence type="ECO:0000256" key="3">
    <source>
        <dbReference type="ARBA" id="ARBA00004514"/>
    </source>
</evidence>
<dbReference type="InterPro" id="IPR000222">
    <property type="entry name" value="PP2C_BS"/>
</dbReference>
<organism evidence="18 19">
    <name type="scientific">Brassicogethes aeneus</name>
    <name type="common">Rape pollen beetle</name>
    <name type="synonym">Meligethes aeneus</name>
    <dbReference type="NCBI Taxonomy" id="1431903"/>
    <lineage>
        <taxon>Eukaryota</taxon>
        <taxon>Metazoa</taxon>
        <taxon>Ecdysozoa</taxon>
        <taxon>Arthropoda</taxon>
        <taxon>Hexapoda</taxon>
        <taxon>Insecta</taxon>
        <taxon>Pterygota</taxon>
        <taxon>Neoptera</taxon>
        <taxon>Endopterygota</taxon>
        <taxon>Coleoptera</taxon>
        <taxon>Polyphaga</taxon>
        <taxon>Cucujiformia</taxon>
        <taxon>Nitidulidae</taxon>
        <taxon>Meligethinae</taxon>
        <taxon>Brassicogethes</taxon>
    </lineage>
</organism>
<comment type="subcellular location">
    <subcellularLocation>
        <location evidence="3">Cytoplasm</location>
        <location evidence="3">Cytosol</location>
    </subcellularLocation>
    <subcellularLocation>
        <location evidence="4">Membrane</location>
        <topology evidence="4">Lipid-anchor</topology>
    </subcellularLocation>
</comment>
<dbReference type="Pfam" id="PF00481">
    <property type="entry name" value="PP2C"/>
    <property type="match status" value="1"/>
</dbReference>
<feature type="domain" description="PPM-type phosphatase" evidence="17">
    <location>
        <begin position="25"/>
        <end position="277"/>
    </location>
</feature>
<evidence type="ECO:0000259" key="17">
    <source>
        <dbReference type="PROSITE" id="PS51746"/>
    </source>
</evidence>
<evidence type="ECO:0000256" key="15">
    <source>
        <dbReference type="ARBA" id="ARBA00023288"/>
    </source>
</evidence>
<dbReference type="OrthoDB" id="10264738at2759"/>
<comment type="similarity">
    <text evidence="5 16">Belongs to the PP2C family.</text>
</comment>
<dbReference type="PROSITE" id="PS51746">
    <property type="entry name" value="PPM_2"/>
    <property type="match status" value="1"/>
</dbReference>
<dbReference type="AlphaFoldDB" id="A0A9P0FLQ4"/>
<keyword evidence="11" id="KW-0460">Magnesium</keyword>
<keyword evidence="6" id="KW-0963">Cytoplasm</keyword>
<dbReference type="Pfam" id="PF07830">
    <property type="entry name" value="PP2C_C"/>
    <property type="match status" value="1"/>
</dbReference>
<dbReference type="SMART" id="SM00332">
    <property type="entry name" value="PP2Cc"/>
    <property type="match status" value="1"/>
</dbReference>
<evidence type="ECO:0000256" key="7">
    <source>
        <dbReference type="ARBA" id="ARBA00022553"/>
    </source>
</evidence>
<evidence type="ECO:0000256" key="4">
    <source>
        <dbReference type="ARBA" id="ARBA00004635"/>
    </source>
</evidence>
<dbReference type="EMBL" id="OV121139">
    <property type="protein sequence ID" value="CAH0562428.1"/>
    <property type="molecule type" value="Genomic_DNA"/>
</dbReference>
<evidence type="ECO:0000256" key="12">
    <source>
        <dbReference type="ARBA" id="ARBA00022912"/>
    </source>
</evidence>
<dbReference type="GO" id="GO:0000287">
    <property type="term" value="F:magnesium ion binding"/>
    <property type="evidence" value="ECO:0007669"/>
    <property type="project" value="InterPro"/>
</dbReference>
<dbReference type="Gene3D" id="3.60.40.10">
    <property type="entry name" value="PPM-type phosphatase domain"/>
    <property type="match status" value="1"/>
</dbReference>
<keyword evidence="14" id="KW-0464">Manganese</keyword>
<evidence type="ECO:0000256" key="2">
    <source>
        <dbReference type="ARBA" id="ARBA00001946"/>
    </source>
</evidence>
<keyword evidence="8" id="KW-0519">Myristate</keyword>
<evidence type="ECO:0000313" key="18">
    <source>
        <dbReference type="EMBL" id="CAH0562428.1"/>
    </source>
</evidence>
<evidence type="ECO:0000256" key="8">
    <source>
        <dbReference type="ARBA" id="ARBA00022707"/>
    </source>
</evidence>
<name>A0A9P0FLQ4_BRAAE</name>
<dbReference type="Proteomes" id="UP001154078">
    <property type="component" value="Chromosome 8"/>
</dbReference>
<evidence type="ECO:0000256" key="16">
    <source>
        <dbReference type="RuleBase" id="RU003465"/>
    </source>
</evidence>
<dbReference type="GO" id="GO:0004722">
    <property type="term" value="F:protein serine/threonine phosphatase activity"/>
    <property type="evidence" value="ECO:0007669"/>
    <property type="project" value="InterPro"/>
</dbReference>